<proteinExistence type="predicted"/>
<dbReference type="InterPro" id="IPR006342">
    <property type="entry name" value="FkbM_mtfrase"/>
</dbReference>
<evidence type="ECO:0000259" key="1">
    <source>
        <dbReference type="Pfam" id="PF05050"/>
    </source>
</evidence>
<accession>A0A9W6GQ55</accession>
<organism evidence="2 3">
    <name type="scientific">Methylocystis echinoides</name>
    <dbReference type="NCBI Taxonomy" id="29468"/>
    <lineage>
        <taxon>Bacteria</taxon>
        <taxon>Pseudomonadati</taxon>
        <taxon>Pseudomonadota</taxon>
        <taxon>Alphaproteobacteria</taxon>
        <taxon>Hyphomicrobiales</taxon>
        <taxon>Methylocystaceae</taxon>
        <taxon>Methylocystis</taxon>
    </lineage>
</organism>
<dbReference type="Gene3D" id="3.40.50.150">
    <property type="entry name" value="Vaccinia Virus protein VP39"/>
    <property type="match status" value="1"/>
</dbReference>
<evidence type="ECO:0000313" key="3">
    <source>
        <dbReference type="Proteomes" id="UP001144323"/>
    </source>
</evidence>
<name>A0A9W6GQ55_9HYPH</name>
<dbReference type="AlphaFoldDB" id="A0A9W6GQ55"/>
<reference evidence="2" key="1">
    <citation type="journal article" date="2023" name="Int. J. Syst. Evol. Microbiol.">
        <title>Methylocystis iwaonis sp. nov., a type II methane-oxidizing bacterium from surface soil of a rice paddy field in Japan, and emended description of the genus Methylocystis (ex Whittenbury et al. 1970) Bowman et al. 1993.</title>
        <authorList>
            <person name="Kaise H."/>
            <person name="Sawadogo J.B."/>
            <person name="Alam M.S."/>
            <person name="Ueno C."/>
            <person name="Dianou D."/>
            <person name="Shinjo R."/>
            <person name="Asakawa S."/>
        </authorList>
    </citation>
    <scope>NUCLEOTIDE SEQUENCE</scope>
    <source>
        <strain evidence="2">LMG27198</strain>
    </source>
</reference>
<dbReference type="InterPro" id="IPR052514">
    <property type="entry name" value="SAM-dependent_MTase"/>
</dbReference>
<comment type="caution">
    <text evidence="2">The sequence shown here is derived from an EMBL/GenBank/DDBJ whole genome shotgun (WGS) entry which is preliminary data.</text>
</comment>
<dbReference type="NCBIfam" id="TIGR01444">
    <property type="entry name" value="fkbM_fam"/>
    <property type="match status" value="1"/>
</dbReference>
<keyword evidence="3" id="KW-1185">Reference proteome</keyword>
<dbReference type="Pfam" id="PF05050">
    <property type="entry name" value="Methyltransf_21"/>
    <property type="match status" value="1"/>
</dbReference>
<dbReference type="Proteomes" id="UP001144323">
    <property type="component" value="Unassembled WGS sequence"/>
</dbReference>
<dbReference type="InterPro" id="IPR029063">
    <property type="entry name" value="SAM-dependent_MTases_sf"/>
</dbReference>
<gene>
    <name evidence="2" type="ORF">LMG27198_01150</name>
</gene>
<feature type="domain" description="Methyltransferase FkbM" evidence="1">
    <location>
        <begin position="46"/>
        <end position="209"/>
    </location>
</feature>
<dbReference type="PANTHER" id="PTHR34203">
    <property type="entry name" value="METHYLTRANSFERASE, FKBM FAMILY PROTEIN"/>
    <property type="match status" value="1"/>
</dbReference>
<protein>
    <recommendedName>
        <fullName evidence="1">Methyltransferase FkbM domain-containing protein</fullName>
    </recommendedName>
</protein>
<dbReference type="SUPFAM" id="SSF53335">
    <property type="entry name" value="S-adenosyl-L-methionine-dependent methyltransferases"/>
    <property type="match status" value="1"/>
</dbReference>
<evidence type="ECO:0000313" key="2">
    <source>
        <dbReference type="EMBL" id="GLI91123.1"/>
    </source>
</evidence>
<dbReference type="EMBL" id="BSEC01000001">
    <property type="protein sequence ID" value="GLI91123.1"/>
    <property type="molecule type" value="Genomic_DNA"/>
</dbReference>
<sequence length="236" mass="25971">MTTEFGIIDVDSHDLIQKSIMLNGAYEPATLSRILSLVNPSDTFVDVGANMGQFSLAVAKKLDGNGRVIAIEPNPEICSELMHNCTLNPSSNVISIACVAADAECELLRFGIPVKRNRGTSRQVNDDFAGAVFVLSMNLGELLEKINVERVRLMKIDTEGSELRILTGLLSGSEHLWPDNIIFEFLPEDFSYGGDPNELPRFVADKGYLLHNIDGSVYQGGVPLQEGNLWARRVYK</sequence>
<dbReference type="PANTHER" id="PTHR34203:SF15">
    <property type="entry name" value="SLL1173 PROTEIN"/>
    <property type="match status" value="1"/>
</dbReference>